<evidence type="ECO:0000313" key="15">
    <source>
        <dbReference type="EMBL" id="KAG2458072.1"/>
    </source>
</evidence>
<dbReference type="SUPFAM" id="SSF47027">
    <property type="entry name" value="Acyl-CoA binding protein"/>
    <property type="match status" value="1"/>
</dbReference>
<keyword evidence="7" id="KW-0175">Coiled coil</keyword>
<evidence type="ECO:0000256" key="2">
    <source>
        <dbReference type="ARBA" id="ARBA00010310"/>
    </source>
</evidence>
<evidence type="ECO:0000256" key="11">
    <source>
        <dbReference type="PIRSR" id="PIRSR002412-1"/>
    </source>
</evidence>
<name>A0A8X7X058_POLSE</name>
<dbReference type="Gene3D" id="1.20.80.10">
    <property type="match status" value="1"/>
</dbReference>
<keyword evidence="16" id="KW-1185">Reference proteome</keyword>
<evidence type="ECO:0000256" key="4">
    <source>
        <dbReference type="ARBA" id="ARBA00022692"/>
    </source>
</evidence>
<feature type="compositionally biased region" description="Acidic residues" evidence="12">
    <location>
        <begin position="175"/>
        <end position="194"/>
    </location>
</feature>
<comment type="function">
    <text evidence="10">Acyl-CoA binding protein which acts as the peroxisome receptor for pexophagy but is dispensable for aggrephagy and nonselective autophagy. Binds medium- and long-chain acyl-CoA esters.</text>
</comment>
<dbReference type="PIRSF" id="PIRSF002412">
    <property type="entry name" value="MA_DBI"/>
    <property type="match status" value="1"/>
</dbReference>
<dbReference type="InterPro" id="IPR035984">
    <property type="entry name" value="Acyl-CoA-binding_sf"/>
</dbReference>
<feature type="non-terminal residue" evidence="15">
    <location>
        <position position="564"/>
    </location>
</feature>
<dbReference type="Proteomes" id="UP000886611">
    <property type="component" value="Unassembled WGS sequence"/>
</dbReference>
<dbReference type="Pfam" id="PF00887">
    <property type="entry name" value="ACBP"/>
    <property type="match status" value="1"/>
</dbReference>
<comment type="subcellular location">
    <subcellularLocation>
        <location evidence="1">Membrane</location>
        <topology evidence="1">Single-pass membrane protein</topology>
    </subcellularLocation>
</comment>
<dbReference type="PROSITE" id="PS51228">
    <property type="entry name" value="ACB_2"/>
    <property type="match status" value="1"/>
</dbReference>
<feature type="domain" description="ACB" evidence="14">
    <location>
        <begin position="1"/>
        <end position="114"/>
    </location>
</feature>
<evidence type="ECO:0000259" key="14">
    <source>
        <dbReference type="PROSITE" id="PS51228"/>
    </source>
</evidence>
<evidence type="ECO:0000256" key="3">
    <source>
        <dbReference type="ARBA" id="ARBA00022448"/>
    </source>
</evidence>
<keyword evidence="3" id="KW-0813">Transport</keyword>
<dbReference type="InterPro" id="IPR000582">
    <property type="entry name" value="Acyl-CoA-binding_protein"/>
</dbReference>
<dbReference type="FunFam" id="1.20.80.10:FF:000010">
    <property type="entry name" value="Acyl-CoA-binding domain-containing protein 5"/>
    <property type="match status" value="1"/>
</dbReference>
<evidence type="ECO:0000313" key="16">
    <source>
        <dbReference type="Proteomes" id="UP000886611"/>
    </source>
</evidence>
<protein>
    <submittedName>
        <fullName evidence="15">ACBD5 protein</fullName>
    </submittedName>
</protein>
<evidence type="ECO:0000256" key="10">
    <source>
        <dbReference type="ARBA" id="ARBA00025481"/>
    </source>
</evidence>
<dbReference type="PANTHER" id="PTHR23310">
    <property type="entry name" value="ACYL-COA-BINDING PROTEIN, ACBP"/>
    <property type="match status" value="1"/>
</dbReference>
<feature type="binding site" evidence="11">
    <location>
        <begin position="56"/>
        <end position="60"/>
    </location>
    <ligand>
        <name>an acyl-CoA</name>
        <dbReference type="ChEBI" id="CHEBI:58342"/>
    </ligand>
</feature>
<proteinExistence type="inferred from homology"/>
<feature type="binding site" evidence="11">
    <location>
        <position position="82"/>
    </location>
    <ligand>
        <name>an acyl-CoA</name>
        <dbReference type="ChEBI" id="CHEBI:58342"/>
    </ligand>
</feature>
<feature type="transmembrane region" description="Helical" evidence="13">
    <location>
        <begin position="475"/>
        <end position="499"/>
    </location>
</feature>
<keyword evidence="4 13" id="KW-0812">Transmembrane</keyword>
<comment type="similarity">
    <text evidence="2">Belongs to the ATG37 family.</text>
</comment>
<dbReference type="AlphaFoldDB" id="A0A8X7X058"/>
<keyword evidence="8" id="KW-0446">Lipid-binding</keyword>
<feature type="binding site" evidence="11">
    <location>
        <position position="101"/>
    </location>
    <ligand>
        <name>an acyl-CoA</name>
        <dbReference type="ChEBI" id="CHEBI:58342"/>
    </ligand>
</feature>
<evidence type="ECO:0000256" key="1">
    <source>
        <dbReference type="ARBA" id="ARBA00004167"/>
    </source>
</evidence>
<feature type="non-terminal residue" evidence="15">
    <location>
        <position position="1"/>
    </location>
</feature>
<evidence type="ECO:0000256" key="6">
    <source>
        <dbReference type="ARBA" id="ARBA00023006"/>
    </source>
</evidence>
<dbReference type="GO" id="GO:0016020">
    <property type="term" value="C:membrane"/>
    <property type="evidence" value="ECO:0007669"/>
    <property type="project" value="UniProtKB-SubCell"/>
</dbReference>
<comment type="caution">
    <text evidence="15">The sequence shown here is derived from an EMBL/GenBank/DDBJ whole genome shotgun (WGS) entry which is preliminary data.</text>
</comment>
<dbReference type="EMBL" id="JAATIS010007298">
    <property type="protein sequence ID" value="KAG2458072.1"/>
    <property type="molecule type" value="Genomic_DNA"/>
</dbReference>
<feature type="region of interest" description="Disordered" evidence="12">
    <location>
        <begin position="158"/>
        <end position="205"/>
    </location>
</feature>
<dbReference type="GO" id="GO:0000425">
    <property type="term" value="P:pexophagy"/>
    <property type="evidence" value="ECO:0007669"/>
    <property type="project" value="InterPro"/>
</dbReference>
<evidence type="ECO:0000256" key="13">
    <source>
        <dbReference type="SAM" id="Phobius"/>
    </source>
</evidence>
<feature type="binding site" evidence="11">
    <location>
        <begin position="36"/>
        <end position="45"/>
    </location>
    <ligand>
        <name>an acyl-CoA</name>
        <dbReference type="ChEBI" id="CHEBI:58342"/>
    </ligand>
</feature>
<evidence type="ECO:0000256" key="5">
    <source>
        <dbReference type="ARBA" id="ARBA00022989"/>
    </source>
</evidence>
<dbReference type="InterPro" id="IPR016347">
    <property type="entry name" value="ACBD5"/>
</dbReference>
<reference evidence="15 16" key="1">
    <citation type="journal article" date="2021" name="Cell">
        <title>Tracing the genetic footprints of vertebrate landing in non-teleost ray-finned fishes.</title>
        <authorList>
            <person name="Bi X."/>
            <person name="Wang K."/>
            <person name="Yang L."/>
            <person name="Pan H."/>
            <person name="Jiang H."/>
            <person name="Wei Q."/>
            <person name="Fang M."/>
            <person name="Yu H."/>
            <person name="Zhu C."/>
            <person name="Cai Y."/>
            <person name="He Y."/>
            <person name="Gan X."/>
            <person name="Zeng H."/>
            <person name="Yu D."/>
            <person name="Zhu Y."/>
            <person name="Jiang H."/>
            <person name="Qiu Q."/>
            <person name="Yang H."/>
            <person name="Zhang Y.E."/>
            <person name="Wang W."/>
            <person name="Zhu M."/>
            <person name="He S."/>
            <person name="Zhang G."/>
        </authorList>
    </citation>
    <scope>NUCLEOTIDE SEQUENCE [LARGE SCALE GENOMIC DNA]</scope>
    <source>
        <strain evidence="15">Bchr_013</strain>
    </source>
</reference>
<dbReference type="GO" id="GO:0000062">
    <property type="term" value="F:fatty-acyl-CoA binding"/>
    <property type="evidence" value="ECO:0007669"/>
    <property type="project" value="InterPro"/>
</dbReference>
<dbReference type="GO" id="GO:0005777">
    <property type="term" value="C:peroxisome"/>
    <property type="evidence" value="ECO:0007669"/>
    <property type="project" value="TreeGrafter"/>
</dbReference>
<keyword evidence="6" id="KW-0072">Autophagy</keyword>
<sequence length="564" mass="63589">MNQTPCQLKEVHEMRLEATKTRILTGIHGITKLDKIRNESIRGSFQPSNEMMLKFYSYYKQATMGPCNIPRPGFWDPTGKYKWDAWNSLGDMSKDDAMIAYVEEMKKIIETMPMTEKVEELLQVIGPFYEIVEDKKSSGTSVLTVGLDTILSINPNCMKLNGKKESSDSGAESDKDGEDDMDEEEDDKKDDENYEIQMQPMTEDETKQVKILLANGNSEKDVPFTDNSEHIKKSMLNSEKSEEILNQKNQALEFPELLEMNGHITEPIEDVGNLHHLTSDSDSEVYCDSMEQFGQDEVRIRLECSEVFINHSFRPTEGNPTKILSKIDTCKHSFCEPEFSLSVIQGGAEGVKCGGEDGKSGGNGGHRERMMQGKHDYSALRRGGRGSKMQASDEEAWGFQQGSGGDGERRGTENIMKGGVLNEQIAVTLIRLQEDMHSVLLRLNTLEALSASQARSQALSSNYHLQPHEHKKPSWWPFSLSPGMLAFAIIWPFVAQWLIRQYARRRRSCWLAAAAVLRDLHLVRHFEHFKACTAAVLLSHCLVSLLPQTSSNTIQSPFAVPLFH</sequence>
<dbReference type="InterPro" id="IPR022408">
    <property type="entry name" value="Acyl-CoA-binding_prot_CS"/>
</dbReference>
<evidence type="ECO:0000256" key="8">
    <source>
        <dbReference type="ARBA" id="ARBA00023121"/>
    </source>
</evidence>
<dbReference type="InterPro" id="IPR014352">
    <property type="entry name" value="FERM/acyl-CoA-bd_prot_sf"/>
</dbReference>
<dbReference type="GO" id="GO:0006631">
    <property type="term" value="P:fatty acid metabolic process"/>
    <property type="evidence" value="ECO:0007669"/>
    <property type="project" value="TreeGrafter"/>
</dbReference>
<accession>A0A8X7X058</accession>
<evidence type="ECO:0000256" key="7">
    <source>
        <dbReference type="ARBA" id="ARBA00023054"/>
    </source>
</evidence>
<feature type="region of interest" description="Disordered" evidence="12">
    <location>
        <begin position="379"/>
        <end position="413"/>
    </location>
</feature>
<evidence type="ECO:0000256" key="9">
    <source>
        <dbReference type="ARBA" id="ARBA00023136"/>
    </source>
</evidence>
<dbReference type="CDD" id="cd00435">
    <property type="entry name" value="ACBP"/>
    <property type="match status" value="1"/>
</dbReference>
<keyword evidence="9 13" id="KW-0472">Membrane</keyword>
<evidence type="ECO:0000256" key="12">
    <source>
        <dbReference type="SAM" id="MobiDB-lite"/>
    </source>
</evidence>
<gene>
    <name evidence="15" type="primary">Acbd5</name>
    <name evidence="15" type="ORF">GTO96_0018448</name>
</gene>
<organism evidence="15 16">
    <name type="scientific">Polypterus senegalus</name>
    <name type="common">Senegal bichir</name>
    <dbReference type="NCBI Taxonomy" id="55291"/>
    <lineage>
        <taxon>Eukaryota</taxon>
        <taxon>Metazoa</taxon>
        <taxon>Chordata</taxon>
        <taxon>Craniata</taxon>
        <taxon>Vertebrata</taxon>
        <taxon>Euteleostomi</taxon>
        <taxon>Actinopterygii</taxon>
        <taxon>Polypteriformes</taxon>
        <taxon>Polypteridae</taxon>
        <taxon>Polypterus</taxon>
    </lineage>
</organism>
<dbReference type="PRINTS" id="PR00689">
    <property type="entry name" value="ACOABINDINGP"/>
</dbReference>
<dbReference type="PROSITE" id="PS00880">
    <property type="entry name" value="ACB_1"/>
    <property type="match status" value="1"/>
</dbReference>
<keyword evidence="5 13" id="KW-1133">Transmembrane helix</keyword>
<dbReference type="PANTHER" id="PTHR23310:SF6">
    <property type="entry name" value="ACYL-COA-BINDING DOMAIN-CONTAINING PROTEIN 5"/>
    <property type="match status" value="1"/>
</dbReference>